<protein>
    <submittedName>
        <fullName evidence="1">SAM-dependent methyltransferase</fullName>
    </submittedName>
</protein>
<dbReference type="Gene3D" id="3.40.50.150">
    <property type="entry name" value="Vaccinia Virus protein VP39"/>
    <property type="match status" value="1"/>
</dbReference>
<comment type="caution">
    <text evidence="1">The sequence shown here is derived from an EMBL/GenBank/DDBJ whole genome shotgun (WGS) entry which is preliminary data.</text>
</comment>
<dbReference type="CDD" id="cd02440">
    <property type="entry name" value="AdoMet_MTases"/>
    <property type="match status" value="1"/>
</dbReference>
<keyword evidence="1" id="KW-0808">Transferase</keyword>
<dbReference type="RefSeq" id="WP_344618378.1">
    <property type="nucleotide sequence ID" value="NZ_BAAARV010000085.1"/>
</dbReference>
<keyword evidence="2" id="KW-1185">Reference proteome</keyword>
<organism evidence="1 2">
    <name type="scientific">Dactylosporangium salmoneum</name>
    <dbReference type="NCBI Taxonomy" id="53361"/>
    <lineage>
        <taxon>Bacteria</taxon>
        <taxon>Bacillati</taxon>
        <taxon>Actinomycetota</taxon>
        <taxon>Actinomycetes</taxon>
        <taxon>Micromonosporales</taxon>
        <taxon>Micromonosporaceae</taxon>
        <taxon>Dactylosporangium</taxon>
    </lineage>
</organism>
<reference evidence="2" key="1">
    <citation type="journal article" date="2019" name="Int. J. Syst. Evol. Microbiol.">
        <title>The Global Catalogue of Microorganisms (GCM) 10K type strain sequencing project: providing services to taxonomists for standard genome sequencing and annotation.</title>
        <authorList>
            <consortium name="The Broad Institute Genomics Platform"/>
            <consortium name="The Broad Institute Genome Sequencing Center for Infectious Disease"/>
            <person name="Wu L."/>
            <person name="Ma J."/>
        </authorList>
    </citation>
    <scope>NUCLEOTIDE SEQUENCE [LARGE SCALE GENOMIC DNA]</scope>
    <source>
        <strain evidence="2">JCM 3272</strain>
    </source>
</reference>
<name>A0ABP5UFE3_9ACTN</name>
<dbReference type="PIRSF" id="PIRSF017393">
    <property type="entry name" value="MTase_SAV2177"/>
    <property type="match status" value="1"/>
</dbReference>
<dbReference type="SUPFAM" id="SSF53335">
    <property type="entry name" value="S-adenosyl-L-methionine-dependent methyltransferases"/>
    <property type="match status" value="1"/>
</dbReference>
<dbReference type="Proteomes" id="UP001501444">
    <property type="component" value="Unassembled WGS sequence"/>
</dbReference>
<dbReference type="GO" id="GO:0032259">
    <property type="term" value="P:methylation"/>
    <property type="evidence" value="ECO:0007669"/>
    <property type="project" value="UniProtKB-KW"/>
</dbReference>
<dbReference type="GO" id="GO:0008168">
    <property type="term" value="F:methyltransferase activity"/>
    <property type="evidence" value="ECO:0007669"/>
    <property type="project" value="UniProtKB-KW"/>
</dbReference>
<dbReference type="InterPro" id="IPR029063">
    <property type="entry name" value="SAM-dependent_MTases_sf"/>
</dbReference>
<gene>
    <name evidence="1" type="ORF">GCM10010170_085420</name>
</gene>
<dbReference type="InterPro" id="IPR006764">
    <property type="entry name" value="SAM_dep_MeTrfase_SAV2177_type"/>
</dbReference>
<proteinExistence type="predicted"/>
<evidence type="ECO:0000313" key="1">
    <source>
        <dbReference type="EMBL" id="GAA2379032.1"/>
    </source>
</evidence>
<sequence length="262" mass="28106">MSVDPNRPSAARIYDRYLGGSHNFAVDRAVAQRAADLVPGIAGIARANRAFLRRAVRYALGRGVRQFLDIGSGIPTEGNVHEIARAHDPQARVVYVDIDPTAVVHARQILGDDPRTAVVQADLHQAGAILADPQVTALLDFDRPICLLLIAMLHFVPDTPELRAALRAYHDALAPGSLLAVSHATASARPEEMARLADLYTRTGTAMVVRNAAELLSMLDGWDPVEPGVVFSPLWRPDPDDPPVEGPASFATLAAVGERRGG</sequence>
<evidence type="ECO:0000313" key="2">
    <source>
        <dbReference type="Proteomes" id="UP001501444"/>
    </source>
</evidence>
<dbReference type="Pfam" id="PF04672">
    <property type="entry name" value="Methyltransf_19"/>
    <property type="match status" value="1"/>
</dbReference>
<keyword evidence="1" id="KW-0489">Methyltransferase</keyword>
<accession>A0ABP5UFE3</accession>
<dbReference type="EMBL" id="BAAARV010000085">
    <property type="protein sequence ID" value="GAA2379032.1"/>
    <property type="molecule type" value="Genomic_DNA"/>
</dbReference>